<feature type="transmembrane region" description="Helical" evidence="16">
    <location>
        <begin position="491"/>
        <end position="513"/>
    </location>
</feature>
<dbReference type="InterPro" id="IPR000539">
    <property type="entry name" value="Frizzled/Smoothened_7TM"/>
</dbReference>
<dbReference type="PROSITE" id="PS50261">
    <property type="entry name" value="G_PROTEIN_RECEP_F2_4"/>
    <property type="match status" value="1"/>
</dbReference>
<evidence type="ECO:0000259" key="17">
    <source>
        <dbReference type="PROSITE" id="PS50038"/>
    </source>
</evidence>
<dbReference type="InterPro" id="IPR020067">
    <property type="entry name" value="Frizzled_dom"/>
</dbReference>
<evidence type="ECO:0000256" key="1">
    <source>
        <dbReference type="ARBA" id="ARBA00004141"/>
    </source>
</evidence>
<keyword evidence="4" id="KW-0217">Developmental protein</keyword>
<dbReference type="SMART" id="SM00063">
    <property type="entry name" value="FRI"/>
    <property type="match status" value="1"/>
</dbReference>
<dbReference type="GO" id="GO:0035567">
    <property type="term" value="P:non-canonical Wnt signaling pathway"/>
    <property type="evidence" value="ECO:0007669"/>
    <property type="project" value="TreeGrafter"/>
</dbReference>
<dbReference type="Proteomes" id="UP001152759">
    <property type="component" value="Chromosome 6"/>
</dbReference>
<dbReference type="PRINTS" id="PR00489">
    <property type="entry name" value="FRIZZLED"/>
</dbReference>
<evidence type="ECO:0000256" key="14">
    <source>
        <dbReference type="ARBA" id="ARBA00023224"/>
    </source>
</evidence>
<dbReference type="InterPro" id="IPR015526">
    <property type="entry name" value="Frizzled/SFRP"/>
</dbReference>
<evidence type="ECO:0000256" key="9">
    <source>
        <dbReference type="ARBA" id="ARBA00023040"/>
    </source>
</evidence>
<keyword evidence="5" id="KW-0879">Wnt signaling pathway</keyword>
<protein>
    <recommendedName>
        <fullName evidence="3">Frizzled-4</fullName>
    </recommendedName>
</protein>
<feature type="domain" description="G-protein coupled receptors family 2 profile 2" evidence="18">
    <location>
        <begin position="227"/>
        <end position="420"/>
    </location>
</feature>
<dbReference type="SMART" id="SM01330">
    <property type="entry name" value="Frizzled"/>
    <property type="match status" value="1"/>
</dbReference>
<evidence type="ECO:0000256" key="12">
    <source>
        <dbReference type="ARBA" id="ARBA00023170"/>
    </source>
</evidence>
<dbReference type="AlphaFoldDB" id="A0A9P0G5Q8"/>
<keyword evidence="11 15" id="KW-1015">Disulfide bond</keyword>
<keyword evidence="12" id="KW-0675">Receptor</keyword>
<dbReference type="GO" id="GO:0017147">
    <property type="term" value="F:Wnt-protein binding"/>
    <property type="evidence" value="ECO:0007669"/>
    <property type="project" value="TreeGrafter"/>
</dbReference>
<dbReference type="InterPro" id="IPR041765">
    <property type="entry name" value="FZ4_CRD"/>
</dbReference>
<feature type="transmembrane region" description="Helical" evidence="16">
    <location>
        <begin position="229"/>
        <end position="251"/>
    </location>
</feature>
<evidence type="ECO:0000259" key="18">
    <source>
        <dbReference type="PROSITE" id="PS50261"/>
    </source>
</evidence>
<dbReference type="Pfam" id="PF01392">
    <property type="entry name" value="Fz"/>
    <property type="match status" value="1"/>
</dbReference>
<evidence type="ECO:0000256" key="10">
    <source>
        <dbReference type="ARBA" id="ARBA00023136"/>
    </source>
</evidence>
<feature type="domain" description="FZ" evidence="17">
    <location>
        <begin position="42"/>
        <end position="158"/>
    </location>
</feature>
<evidence type="ECO:0000256" key="15">
    <source>
        <dbReference type="PROSITE-ProRule" id="PRU00090"/>
    </source>
</evidence>
<evidence type="ECO:0000256" key="7">
    <source>
        <dbReference type="ARBA" id="ARBA00022729"/>
    </source>
</evidence>
<feature type="transmembrane region" description="Helical" evidence="16">
    <location>
        <begin position="401"/>
        <end position="425"/>
    </location>
</feature>
<dbReference type="InterPro" id="IPR036790">
    <property type="entry name" value="Frizzled_dom_sf"/>
</dbReference>
<keyword evidence="20" id="KW-1185">Reference proteome</keyword>
<dbReference type="GO" id="GO:0005615">
    <property type="term" value="C:extracellular space"/>
    <property type="evidence" value="ECO:0007669"/>
    <property type="project" value="TreeGrafter"/>
</dbReference>
<dbReference type="Gene3D" id="1.20.1070.10">
    <property type="entry name" value="Rhodopsin 7-helix transmembrane proteins"/>
    <property type="match status" value="1"/>
</dbReference>
<evidence type="ECO:0000256" key="8">
    <source>
        <dbReference type="ARBA" id="ARBA00022989"/>
    </source>
</evidence>
<evidence type="ECO:0000256" key="6">
    <source>
        <dbReference type="ARBA" id="ARBA00022692"/>
    </source>
</evidence>
<keyword evidence="10 16" id="KW-0472">Membrane</keyword>
<evidence type="ECO:0000256" key="13">
    <source>
        <dbReference type="ARBA" id="ARBA00023180"/>
    </source>
</evidence>
<dbReference type="Pfam" id="PF01534">
    <property type="entry name" value="Frizzled"/>
    <property type="match status" value="1"/>
</dbReference>
<comment type="similarity">
    <text evidence="2">Belongs to the G-protein coupled receptor Fz/Smo family.</text>
</comment>
<dbReference type="SUPFAM" id="SSF63501">
    <property type="entry name" value="Frizzled cysteine-rich domain"/>
    <property type="match status" value="1"/>
</dbReference>
<feature type="transmembrane region" description="Helical" evidence="16">
    <location>
        <begin position="314"/>
        <end position="334"/>
    </location>
</feature>
<keyword evidence="6 16" id="KW-0812">Transmembrane</keyword>
<organism evidence="19 20">
    <name type="scientific">Bemisia tabaci</name>
    <name type="common">Sweetpotato whitefly</name>
    <name type="synonym">Aleurodes tabaci</name>
    <dbReference type="NCBI Taxonomy" id="7038"/>
    <lineage>
        <taxon>Eukaryota</taxon>
        <taxon>Metazoa</taxon>
        <taxon>Ecdysozoa</taxon>
        <taxon>Arthropoda</taxon>
        <taxon>Hexapoda</taxon>
        <taxon>Insecta</taxon>
        <taxon>Pterygota</taxon>
        <taxon>Neoptera</taxon>
        <taxon>Paraneoptera</taxon>
        <taxon>Hemiptera</taxon>
        <taxon>Sternorrhyncha</taxon>
        <taxon>Aleyrodoidea</taxon>
        <taxon>Aleyrodidae</taxon>
        <taxon>Aleyrodinae</taxon>
        <taxon>Bemisia</taxon>
    </lineage>
</organism>
<dbReference type="Gene3D" id="1.10.2000.10">
    <property type="entry name" value="Frizzled cysteine-rich domain"/>
    <property type="match status" value="1"/>
</dbReference>
<accession>A0A9P0G5Q8</accession>
<dbReference type="InterPro" id="IPR017981">
    <property type="entry name" value="GPCR_2-like_7TM"/>
</dbReference>
<feature type="non-terminal residue" evidence="19">
    <location>
        <position position="574"/>
    </location>
</feature>
<evidence type="ECO:0000313" key="19">
    <source>
        <dbReference type="EMBL" id="CAH0774625.1"/>
    </source>
</evidence>
<dbReference type="EMBL" id="OU963867">
    <property type="protein sequence ID" value="CAH0774625.1"/>
    <property type="molecule type" value="Genomic_DNA"/>
</dbReference>
<keyword evidence="13" id="KW-0325">Glycoprotein</keyword>
<sequence length="574" mass="63727">AADRRDVVALCRSWRVSFSRVSSPRAPSSSFAEPSTRLGRNCEPIRVDLCKGLGYNVTAMPNLVGHELQGDAQFTLETFKPLIQYGCSAQLHFFLCSVYVPMCTEKVSTPIGPCRSLCESVRSRCFPVLQGFGFPWPAALKCAKFPEQNNHEHMCMEGPGEATAGLAPAIPLLPTIPRIPLQDDGPRLTPCSKYARANSYVFLNGTGRCAPLCDADVLFTRTDKTLAGVWFSIWAGLCFFASLVALLTFLVEARDERARSYYFHHPQVCLVLCYNLVSVGWGLTAILGHTRVACHLEPVDPEKLLLAQYGSGKAACALVFFFLYFFGTASLVWWTQLCLAWLMASVSQPTQDETKFRIPLFQISGWGLPAIQTVAALASRSVDADELTGICSIGNQSSQALLVLVVVPQLVYLILGMSFLGVGYLTQYRSCSGKSGKDRVSPDAHVGVFCLICGMPAVCVLLSHLYELWLREEWLLAVLSATPRAQPRPQLWVFLTRIFMSLVTGVVVSAWVSSPRSLQVWRRLWKKLEPRYKTTPVKCHQTIQYYHPQAHAHTHTHPRTKKILHKHAGSETIV</sequence>
<dbReference type="GO" id="GO:0004930">
    <property type="term" value="F:G protein-coupled receptor activity"/>
    <property type="evidence" value="ECO:0007669"/>
    <property type="project" value="UniProtKB-KW"/>
</dbReference>
<dbReference type="FunFam" id="1.10.2000.10:FF:000008">
    <property type="entry name" value="Frizzled receptor 4"/>
    <property type="match status" value="1"/>
</dbReference>
<evidence type="ECO:0000256" key="11">
    <source>
        <dbReference type="ARBA" id="ARBA00023157"/>
    </source>
</evidence>
<keyword evidence="8 16" id="KW-1133">Transmembrane helix</keyword>
<reference evidence="19" key="1">
    <citation type="submission" date="2021-12" db="EMBL/GenBank/DDBJ databases">
        <authorList>
            <person name="King R."/>
        </authorList>
    </citation>
    <scope>NUCLEOTIDE SEQUENCE</scope>
</reference>
<feature type="transmembrane region" description="Helical" evidence="16">
    <location>
        <begin position="446"/>
        <end position="466"/>
    </location>
</feature>
<evidence type="ECO:0000256" key="2">
    <source>
        <dbReference type="ARBA" id="ARBA00008077"/>
    </source>
</evidence>
<feature type="disulfide bond" evidence="15">
    <location>
        <begin position="118"/>
        <end position="142"/>
    </location>
</feature>
<name>A0A9P0G5Q8_BEMTA</name>
<feature type="disulfide bond" evidence="15">
    <location>
        <begin position="87"/>
        <end position="125"/>
    </location>
</feature>
<evidence type="ECO:0000256" key="4">
    <source>
        <dbReference type="ARBA" id="ARBA00022473"/>
    </source>
</evidence>
<gene>
    <name evidence="19" type="ORF">BEMITA_LOCUS10954</name>
</gene>
<feature type="disulfide bond" evidence="15">
    <location>
        <begin position="114"/>
        <end position="155"/>
    </location>
</feature>
<evidence type="ECO:0000256" key="3">
    <source>
        <dbReference type="ARBA" id="ARBA00018149"/>
    </source>
</evidence>
<evidence type="ECO:0000313" key="20">
    <source>
        <dbReference type="Proteomes" id="UP001152759"/>
    </source>
</evidence>
<evidence type="ECO:0000256" key="5">
    <source>
        <dbReference type="ARBA" id="ARBA00022687"/>
    </source>
</evidence>
<feature type="disulfide bond" evidence="15">
    <location>
        <begin position="42"/>
        <end position="103"/>
    </location>
</feature>
<proteinExistence type="inferred from homology"/>
<dbReference type="CDD" id="cd07448">
    <property type="entry name" value="CRD_FZ4"/>
    <property type="match status" value="1"/>
</dbReference>
<comment type="subcellular location">
    <subcellularLocation>
        <location evidence="1">Membrane</location>
        <topology evidence="1">Multi-pass membrane protein</topology>
    </subcellularLocation>
</comment>
<evidence type="ECO:0000256" key="16">
    <source>
        <dbReference type="SAM" id="Phobius"/>
    </source>
</evidence>
<dbReference type="PANTHER" id="PTHR11309:SF99">
    <property type="entry name" value="FRIZZLED-4"/>
    <property type="match status" value="1"/>
</dbReference>
<keyword evidence="14" id="KW-0807">Transducer</keyword>
<dbReference type="GO" id="GO:0016020">
    <property type="term" value="C:membrane"/>
    <property type="evidence" value="ECO:0007669"/>
    <property type="project" value="UniProtKB-SubCell"/>
</dbReference>
<keyword evidence="9" id="KW-0297">G-protein coupled receptor</keyword>
<dbReference type="PANTHER" id="PTHR11309">
    <property type="entry name" value="FRIZZLED"/>
    <property type="match status" value="1"/>
</dbReference>
<dbReference type="GO" id="GO:0060070">
    <property type="term" value="P:canonical Wnt signaling pathway"/>
    <property type="evidence" value="ECO:0007669"/>
    <property type="project" value="TreeGrafter"/>
</dbReference>
<feature type="disulfide bond" evidence="15">
    <location>
        <begin position="50"/>
        <end position="96"/>
    </location>
</feature>
<dbReference type="PROSITE" id="PS50038">
    <property type="entry name" value="FZ"/>
    <property type="match status" value="1"/>
</dbReference>
<keyword evidence="7" id="KW-0732">Signal</keyword>